<gene>
    <name evidence="2" type="ORF">MSPICULIGERA_LOCUS1</name>
</gene>
<dbReference type="Proteomes" id="UP001177023">
    <property type="component" value="Unassembled WGS sequence"/>
</dbReference>
<evidence type="ECO:0000313" key="2">
    <source>
        <dbReference type="EMBL" id="CAJ0557243.1"/>
    </source>
</evidence>
<dbReference type="EMBL" id="CATQJA010000001">
    <property type="protein sequence ID" value="CAJ0557243.1"/>
    <property type="molecule type" value="Genomic_DNA"/>
</dbReference>
<accession>A0AA36FMS0</accession>
<dbReference type="AlphaFoldDB" id="A0AA36FMS0"/>
<evidence type="ECO:0000256" key="1">
    <source>
        <dbReference type="SAM" id="MobiDB-lite"/>
    </source>
</evidence>
<reference evidence="2" key="1">
    <citation type="submission" date="2023-06" db="EMBL/GenBank/DDBJ databases">
        <authorList>
            <person name="Delattre M."/>
        </authorList>
    </citation>
    <scope>NUCLEOTIDE SEQUENCE</scope>
    <source>
        <strain evidence="2">AF72</strain>
    </source>
</reference>
<keyword evidence="3" id="KW-1185">Reference proteome</keyword>
<evidence type="ECO:0000313" key="3">
    <source>
        <dbReference type="Proteomes" id="UP001177023"/>
    </source>
</evidence>
<feature type="non-terminal residue" evidence="2">
    <location>
        <position position="124"/>
    </location>
</feature>
<organism evidence="2 3">
    <name type="scientific">Mesorhabditis spiculigera</name>
    <dbReference type="NCBI Taxonomy" id="96644"/>
    <lineage>
        <taxon>Eukaryota</taxon>
        <taxon>Metazoa</taxon>
        <taxon>Ecdysozoa</taxon>
        <taxon>Nematoda</taxon>
        <taxon>Chromadorea</taxon>
        <taxon>Rhabditida</taxon>
        <taxon>Rhabditina</taxon>
        <taxon>Rhabditomorpha</taxon>
        <taxon>Rhabditoidea</taxon>
        <taxon>Rhabditidae</taxon>
        <taxon>Mesorhabditinae</taxon>
        <taxon>Mesorhabditis</taxon>
    </lineage>
</organism>
<feature type="region of interest" description="Disordered" evidence="1">
    <location>
        <begin position="103"/>
        <end position="124"/>
    </location>
</feature>
<protein>
    <submittedName>
        <fullName evidence="2">Uncharacterized protein</fullName>
    </submittedName>
</protein>
<name>A0AA36FMS0_9BILA</name>
<sequence length="124" mass="13116">MRNVECTVEHLQTSSVDPSTPACPPRPPMCDLDDRPARTWAIASQSAAAPAGAAFSTLTTDSTETVRPQGAPAWIMCCRSIVFRLIGRVEDCTDVTARVRPASSTASIAARPANSEAEVSACRP</sequence>
<proteinExistence type="predicted"/>
<comment type="caution">
    <text evidence="2">The sequence shown here is derived from an EMBL/GenBank/DDBJ whole genome shotgun (WGS) entry which is preliminary data.</text>
</comment>